<sequence length="407" mass="40965">MSALIASLPFRSGGLPRPGRLPPVSGPVRRALALAALVGAALSVPGGAAILHESLADAYLAVSVYVAGTLLLLLLLERRLGLDLSALLHRHQRWQVPIAALLGAFPGCGGAIVALTQYTRGHLSMGGVVATLTATMGDAMFLLLAQAPATAGLIVAVSVVVGILTGLAVDRLHGPDFMRPRAAPDAAMAGPACPGGCPSANADHAEGRLAAGLRRLWLLVLGPGLVLGAMLSFQVDPDAWIAPVLGVAPGAALGVAGAVLSLALWVLVGRGGEVGAESPRGRLDLRPVVATTCFVTGWVVFAFVGFEVVVQALALDLAHWFAVAAPLVPAIGVAIGLIPGCGPQILVTSLYLADIAPLSAQLGNALSNDGDALFPAIAVAPKAAFVATLYSAVPALGAAYATYALVG</sequence>
<protein>
    <recommendedName>
        <fullName evidence="4">10TM heavy-metal exporter</fullName>
    </recommendedName>
</protein>
<feature type="transmembrane region" description="Helical" evidence="1">
    <location>
        <begin position="288"/>
        <end position="306"/>
    </location>
</feature>
<feature type="transmembrane region" description="Helical" evidence="1">
    <location>
        <begin position="58"/>
        <end position="76"/>
    </location>
</feature>
<accession>A0A7W6W8C3</accession>
<dbReference type="InterPro" id="IPR021552">
    <property type="entry name" value="ArsP_2"/>
</dbReference>
<organism evidence="2 3">
    <name type="scientific">Roseospira visakhapatnamensis</name>
    <dbReference type="NCBI Taxonomy" id="390880"/>
    <lineage>
        <taxon>Bacteria</taxon>
        <taxon>Pseudomonadati</taxon>
        <taxon>Pseudomonadota</taxon>
        <taxon>Alphaproteobacteria</taxon>
        <taxon>Rhodospirillales</taxon>
        <taxon>Rhodospirillaceae</taxon>
        <taxon>Roseospira</taxon>
    </lineage>
</organism>
<feature type="transmembrane region" description="Helical" evidence="1">
    <location>
        <begin position="241"/>
        <end position="267"/>
    </location>
</feature>
<proteinExistence type="predicted"/>
<feature type="transmembrane region" description="Helical" evidence="1">
    <location>
        <begin position="383"/>
        <end position="406"/>
    </location>
</feature>
<dbReference type="NCBIfam" id="NF037962">
    <property type="entry name" value="arsenic_eff"/>
    <property type="match status" value="1"/>
</dbReference>
<feature type="transmembrane region" description="Helical" evidence="1">
    <location>
        <begin position="31"/>
        <end position="51"/>
    </location>
</feature>
<dbReference type="RefSeq" id="WP_184042273.1">
    <property type="nucleotide sequence ID" value="NZ_JACIGK010000001.1"/>
</dbReference>
<dbReference type="Proteomes" id="UP000554286">
    <property type="component" value="Unassembled WGS sequence"/>
</dbReference>
<feature type="transmembrane region" description="Helical" evidence="1">
    <location>
        <begin position="318"/>
        <end position="338"/>
    </location>
</feature>
<keyword evidence="1" id="KW-0812">Transmembrane</keyword>
<name>A0A7W6W8C3_9PROT</name>
<evidence type="ECO:0008006" key="4">
    <source>
        <dbReference type="Google" id="ProtNLM"/>
    </source>
</evidence>
<keyword evidence="1" id="KW-0472">Membrane</keyword>
<dbReference type="EMBL" id="JACIGK010000001">
    <property type="protein sequence ID" value="MBB4264648.1"/>
    <property type="molecule type" value="Genomic_DNA"/>
</dbReference>
<dbReference type="AlphaFoldDB" id="A0A7W6W8C3"/>
<evidence type="ECO:0000256" key="1">
    <source>
        <dbReference type="SAM" id="Phobius"/>
    </source>
</evidence>
<feature type="transmembrane region" description="Helical" evidence="1">
    <location>
        <begin position="151"/>
        <end position="169"/>
    </location>
</feature>
<gene>
    <name evidence="2" type="ORF">GGD89_000254</name>
</gene>
<feature type="transmembrane region" description="Helical" evidence="1">
    <location>
        <begin position="96"/>
        <end position="116"/>
    </location>
</feature>
<keyword evidence="3" id="KW-1185">Reference proteome</keyword>
<feature type="transmembrane region" description="Helical" evidence="1">
    <location>
        <begin position="216"/>
        <end position="235"/>
    </location>
</feature>
<dbReference type="Pfam" id="PF11449">
    <property type="entry name" value="ArsP_2"/>
    <property type="match status" value="1"/>
</dbReference>
<evidence type="ECO:0000313" key="2">
    <source>
        <dbReference type="EMBL" id="MBB4264648.1"/>
    </source>
</evidence>
<keyword evidence="1" id="KW-1133">Transmembrane helix</keyword>
<reference evidence="2 3" key="1">
    <citation type="submission" date="2020-08" db="EMBL/GenBank/DDBJ databases">
        <title>Genome sequencing of Purple Non-Sulfur Bacteria from various extreme environments.</title>
        <authorList>
            <person name="Mayer M."/>
        </authorList>
    </citation>
    <scope>NUCLEOTIDE SEQUENCE [LARGE SCALE GENOMIC DNA]</scope>
    <source>
        <strain evidence="2 3">JA131</strain>
    </source>
</reference>
<comment type="caution">
    <text evidence="2">The sequence shown here is derived from an EMBL/GenBank/DDBJ whole genome shotgun (WGS) entry which is preliminary data.</text>
</comment>
<feature type="transmembrane region" description="Helical" evidence="1">
    <location>
        <begin position="123"/>
        <end position="145"/>
    </location>
</feature>
<evidence type="ECO:0000313" key="3">
    <source>
        <dbReference type="Proteomes" id="UP000554286"/>
    </source>
</evidence>